<dbReference type="Pfam" id="PF00560">
    <property type="entry name" value="LRR_1"/>
    <property type="match status" value="3"/>
</dbReference>
<proteinExistence type="predicted"/>
<dbReference type="SUPFAM" id="SSF56112">
    <property type="entry name" value="Protein kinase-like (PK-like)"/>
    <property type="match status" value="1"/>
</dbReference>
<gene>
    <name evidence="15" type="ORF">RGQ29_007805</name>
</gene>
<keyword evidence="2" id="KW-0812">Transmembrane</keyword>
<dbReference type="InterPro" id="IPR000719">
    <property type="entry name" value="Prot_kinase_dom"/>
</dbReference>
<evidence type="ECO:0000256" key="10">
    <source>
        <dbReference type="ARBA" id="ARBA00023180"/>
    </source>
</evidence>
<evidence type="ECO:0000313" key="15">
    <source>
        <dbReference type="EMBL" id="KAK4558190.1"/>
    </source>
</evidence>
<feature type="chain" id="PRO_5043019463" description="Protein kinase domain-containing protein" evidence="13">
    <location>
        <begin position="22"/>
        <end position="660"/>
    </location>
</feature>
<protein>
    <recommendedName>
        <fullName evidence="14">Protein kinase domain-containing protein</fullName>
    </recommendedName>
</protein>
<dbReference type="Gene3D" id="3.80.10.10">
    <property type="entry name" value="Ribonuclease Inhibitor"/>
    <property type="match status" value="2"/>
</dbReference>
<organism evidence="15 16">
    <name type="scientific">Quercus rubra</name>
    <name type="common">Northern red oak</name>
    <name type="synonym">Quercus borealis</name>
    <dbReference type="NCBI Taxonomy" id="3512"/>
    <lineage>
        <taxon>Eukaryota</taxon>
        <taxon>Viridiplantae</taxon>
        <taxon>Streptophyta</taxon>
        <taxon>Embryophyta</taxon>
        <taxon>Tracheophyta</taxon>
        <taxon>Spermatophyta</taxon>
        <taxon>Magnoliopsida</taxon>
        <taxon>eudicotyledons</taxon>
        <taxon>Gunneridae</taxon>
        <taxon>Pentapetalae</taxon>
        <taxon>rosids</taxon>
        <taxon>fabids</taxon>
        <taxon>Fagales</taxon>
        <taxon>Fagaceae</taxon>
        <taxon>Quercus</taxon>
    </lineage>
</organism>
<evidence type="ECO:0000256" key="5">
    <source>
        <dbReference type="ARBA" id="ARBA00022741"/>
    </source>
</evidence>
<name>A0AAN7HVQ3_QUERU</name>
<evidence type="ECO:0000256" key="13">
    <source>
        <dbReference type="SAM" id="SignalP"/>
    </source>
</evidence>
<evidence type="ECO:0000313" key="16">
    <source>
        <dbReference type="Proteomes" id="UP001324115"/>
    </source>
</evidence>
<evidence type="ECO:0000256" key="3">
    <source>
        <dbReference type="ARBA" id="ARBA00022729"/>
    </source>
</evidence>
<dbReference type="GO" id="GO:0004672">
    <property type="term" value="F:protein kinase activity"/>
    <property type="evidence" value="ECO:0007669"/>
    <property type="project" value="InterPro"/>
</dbReference>
<dbReference type="EMBL" id="JAXUIC010000012">
    <property type="protein sequence ID" value="KAK4558190.1"/>
    <property type="molecule type" value="Genomic_DNA"/>
</dbReference>
<evidence type="ECO:0000256" key="11">
    <source>
        <dbReference type="ARBA" id="ARBA00046288"/>
    </source>
</evidence>
<dbReference type="SUPFAM" id="SSF52058">
    <property type="entry name" value="L domain-like"/>
    <property type="match status" value="1"/>
</dbReference>
<keyword evidence="1" id="KW-0433">Leucine-rich repeat</keyword>
<comment type="caution">
    <text evidence="15">The sequence shown here is derived from an EMBL/GenBank/DDBJ whole genome shotgun (WGS) entry which is preliminary data.</text>
</comment>
<feature type="region of interest" description="Disordered" evidence="12">
    <location>
        <begin position="241"/>
        <end position="280"/>
    </location>
</feature>
<keyword evidence="16" id="KW-1185">Reference proteome</keyword>
<dbReference type="InterPro" id="IPR011009">
    <property type="entry name" value="Kinase-like_dom_sf"/>
</dbReference>
<keyword evidence="8" id="KW-0472">Membrane</keyword>
<dbReference type="InterPro" id="IPR001611">
    <property type="entry name" value="Leu-rich_rpt"/>
</dbReference>
<dbReference type="AlphaFoldDB" id="A0AAN7HVQ3"/>
<sequence length="660" mass="73063">MRSYTSILLLCLISGLLFVTCDPFSSYEVEALTTFKEGIYEDPLLVLSNWNALDPDPCEWPGISCNGAREHVIKLNISGSSLRGYLAQELGQLAYLQELILHGNNLIGIIPKEIGMLTSLKILDLGMNQLSGPIPPEIGNLKSLVKINLQSNGLTGLIPTELSNLNLLLELRLDRNRLQGSVPAASNPDFSSDIRGKYTSSANVTGFCRSSQLQVADFSYNFLVGSIPKCLERLPRSSFQGNCLQNKDPKQRLTGQCGGAPPSKSHPGANSNHRPTDNILKHQGASKPTWLLALEIATGTMVGSLFLVGIITALQKCNGKSSIIMPWKKSASGKDHMTVYIDSEILKDVVRYGRQDLEVACEDFSNIIGSSPDSVVYKGTMKSGPEIAVISLCIKEEHWTGYLELYFQREVADLARLNHENTGKLLGYCKESTPFTRMLVFEYASNGTLYEYLHYGEACQFSWTRRMKIIIGIARGLKYLHTELEPPFTISELNSSAIYLTEDFSPKLVDFESWKTILARSEKNSGAIGNQGAICVLPNSLEARHLDVQGNVYAFGVLMLEIISGRLPYCREKGCLVDWAKEYLDLPEVMSYVVDPELKHFRFEDLKVVCEVVNLCINPDSSKRLSMKELCTMLESGIDTSISVDFKSSSLAWAELALSS</sequence>
<dbReference type="FunFam" id="3.80.10.10:FF:000101">
    <property type="entry name" value="LRR receptor-like serine/threonine-protein kinase ERECTA"/>
    <property type="match status" value="1"/>
</dbReference>
<dbReference type="PROSITE" id="PS50011">
    <property type="entry name" value="PROTEIN_KINASE_DOM"/>
    <property type="match status" value="1"/>
</dbReference>
<dbReference type="GO" id="GO:0005524">
    <property type="term" value="F:ATP binding"/>
    <property type="evidence" value="ECO:0007669"/>
    <property type="project" value="UniProtKB-KW"/>
</dbReference>
<dbReference type="GO" id="GO:0012505">
    <property type="term" value="C:endomembrane system"/>
    <property type="evidence" value="ECO:0007669"/>
    <property type="project" value="UniProtKB-SubCell"/>
</dbReference>
<dbReference type="Gene3D" id="1.10.510.10">
    <property type="entry name" value="Transferase(Phosphotransferase) domain 1"/>
    <property type="match status" value="1"/>
</dbReference>
<comment type="subcellular location">
    <subcellularLocation>
        <location evidence="11">Endomembrane system</location>
        <topology evidence="11">Single-pass type I membrane protein</topology>
    </subcellularLocation>
</comment>
<evidence type="ECO:0000259" key="14">
    <source>
        <dbReference type="PROSITE" id="PS50011"/>
    </source>
</evidence>
<keyword evidence="4" id="KW-0677">Repeat</keyword>
<evidence type="ECO:0000256" key="8">
    <source>
        <dbReference type="ARBA" id="ARBA00023136"/>
    </source>
</evidence>
<keyword evidence="6" id="KW-0067">ATP-binding</keyword>
<keyword evidence="7" id="KW-1133">Transmembrane helix</keyword>
<accession>A0AAN7HVQ3</accession>
<dbReference type="PANTHER" id="PTHR46084">
    <property type="entry name" value="PROTEIN MALE DISCOVERER 2"/>
    <property type="match status" value="1"/>
</dbReference>
<dbReference type="InterPro" id="IPR001245">
    <property type="entry name" value="Ser-Thr/Tyr_kinase_cat_dom"/>
</dbReference>
<dbReference type="Pfam" id="PF07714">
    <property type="entry name" value="PK_Tyr_Ser-Thr"/>
    <property type="match status" value="1"/>
</dbReference>
<dbReference type="Gene3D" id="3.30.200.20">
    <property type="entry name" value="Phosphorylase Kinase, domain 1"/>
    <property type="match status" value="1"/>
</dbReference>
<dbReference type="InterPro" id="IPR032675">
    <property type="entry name" value="LRR_dom_sf"/>
</dbReference>
<dbReference type="InterPro" id="IPR013210">
    <property type="entry name" value="LRR_N_plant-typ"/>
</dbReference>
<dbReference type="PANTHER" id="PTHR46084:SF19">
    <property type="entry name" value="PROTEIN KINASE DOMAIN-CONTAINING PROTEIN"/>
    <property type="match status" value="1"/>
</dbReference>
<reference evidence="15 16" key="1">
    <citation type="journal article" date="2023" name="G3 (Bethesda)">
        <title>A haplotype-resolved chromosome-scale genome for Quercus rubra L. provides insights into the genetics of adaptive traits for red oak species.</title>
        <authorList>
            <person name="Kapoor B."/>
            <person name="Jenkins J."/>
            <person name="Schmutz J."/>
            <person name="Zhebentyayeva T."/>
            <person name="Kuelheim C."/>
            <person name="Coggeshall M."/>
            <person name="Heim C."/>
            <person name="Lasky J.R."/>
            <person name="Leites L."/>
            <person name="Islam-Faridi N."/>
            <person name="Romero-Severson J."/>
            <person name="DeLeo V.L."/>
            <person name="Lucas S.M."/>
            <person name="Lazic D."/>
            <person name="Gailing O."/>
            <person name="Carlson J."/>
            <person name="Staton M."/>
        </authorList>
    </citation>
    <scope>NUCLEOTIDE SEQUENCE [LARGE SCALE GENOMIC DNA]</scope>
    <source>
        <strain evidence="15">Pseudo-F2</strain>
    </source>
</reference>
<feature type="signal peptide" evidence="13">
    <location>
        <begin position="1"/>
        <end position="21"/>
    </location>
</feature>
<evidence type="ECO:0000256" key="6">
    <source>
        <dbReference type="ARBA" id="ARBA00022840"/>
    </source>
</evidence>
<evidence type="ECO:0000256" key="7">
    <source>
        <dbReference type="ARBA" id="ARBA00022989"/>
    </source>
</evidence>
<keyword evidence="3 13" id="KW-0732">Signal</keyword>
<evidence type="ECO:0000256" key="12">
    <source>
        <dbReference type="SAM" id="MobiDB-lite"/>
    </source>
</evidence>
<feature type="domain" description="Protein kinase" evidence="14">
    <location>
        <begin position="362"/>
        <end position="642"/>
    </location>
</feature>
<evidence type="ECO:0000256" key="9">
    <source>
        <dbReference type="ARBA" id="ARBA00023170"/>
    </source>
</evidence>
<dbReference type="FunFam" id="3.30.200.20:FF:000489">
    <property type="entry name" value="Inactive receptor-like serine/threonine-protein kinase"/>
    <property type="match status" value="1"/>
</dbReference>
<dbReference type="Proteomes" id="UP001324115">
    <property type="component" value="Unassembled WGS sequence"/>
</dbReference>
<evidence type="ECO:0000256" key="1">
    <source>
        <dbReference type="ARBA" id="ARBA00022614"/>
    </source>
</evidence>
<evidence type="ECO:0000256" key="4">
    <source>
        <dbReference type="ARBA" id="ARBA00022737"/>
    </source>
</evidence>
<dbReference type="Pfam" id="PF08263">
    <property type="entry name" value="LRRNT_2"/>
    <property type="match status" value="1"/>
</dbReference>
<keyword evidence="10" id="KW-0325">Glycoprotein</keyword>
<evidence type="ECO:0000256" key="2">
    <source>
        <dbReference type="ARBA" id="ARBA00022692"/>
    </source>
</evidence>
<keyword evidence="9" id="KW-0675">Receptor</keyword>
<keyword evidence="5" id="KW-0547">Nucleotide-binding</keyword>